<dbReference type="EMBL" id="BMAW01047420">
    <property type="protein sequence ID" value="GFS60753.1"/>
    <property type="molecule type" value="Genomic_DNA"/>
</dbReference>
<name>A0A8X6IUC6_NEPPI</name>
<evidence type="ECO:0000313" key="1">
    <source>
        <dbReference type="EMBL" id="GFS60753.1"/>
    </source>
</evidence>
<feature type="non-terminal residue" evidence="1">
    <location>
        <position position="1"/>
    </location>
</feature>
<sequence>ALKQEDLEHSYHNLVKDVIRNEKEEEMYPRNVSLDAELNVALTL</sequence>
<reference evidence="1" key="1">
    <citation type="submission" date="2020-08" db="EMBL/GenBank/DDBJ databases">
        <title>Multicomponent nature underlies the extraordinary mechanical properties of spider dragline silk.</title>
        <authorList>
            <person name="Kono N."/>
            <person name="Nakamura H."/>
            <person name="Mori M."/>
            <person name="Yoshida Y."/>
            <person name="Ohtoshi R."/>
            <person name="Malay A.D."/>
            <person name="Moran D.A.P."/>
            <person name="Tomita M."/>
            <person name="Numata K."/>
            <person name="Arakawa K."/>
        </authorList>
    </citation>
    <scope>NUCLEOTIDE SEQUENCE</scope>
</reference>
<dbReference type="AlphaFoldDB" id="A0A8X6IUC6"/>
<keyword evidence="2" id="KW-1185">Reference proteome</keyword>
<gene>
    <name evidence="1" type="ORF">NPIL_409301</name>
</gene>
<protein>
    <submittedName>
        <fullName evidence="1">Uncharacterized protein</fullName>
    </submittedName>
</protein>
<dbReference type="Proteomes" id="UP000887013">
    <property type="component" value="Unassembled WGS sequence"/>
</dbReference>
<comment type="caution">
    <text evidence="1">The sequence shown here is derived from an EMBL/GenBank/DDBJ whole genome shotgun (WGS) entry which is preliminary data.</text>
</comment>
<evidence type="ECO:0000313" key="2">
    <source>
        <dbReference type="Proteomes" id="UP000887013"/>
    </source>
</evidence>
<organism evidence="1 2">
    <name type="scientific">Nephila pilipes</name>
    <name type="common">Giant wood spider</name>
    <name type="synonym">Nephila maculata</name>
    <dbReference type="NCBI Taxonomy" id="299642"/>
    <lineage>
        <taxon>Eukaryota</taxon>
        <taxon>Metazoa</taxon>
        <taxon>Ecdysozoa</taxon>
        <taxon>Arthropoda</taxon>
        <taxon>Chelicerata</taxon>
        <taxon>Arachnida</taxon>
        <taxon>Araneae</taxon>
        <taxon>Araneomorphae</taxon>
        <taxon>Entelegynae</taxon>
        <taxon>Araneoidea</taxon>
        <taxon>Nephilidae</taxon>
        <taxon>Nephila</taxon>
    </lineage>
</organism>
<proteinExistence type="predicted"/>
<accession>A0A8X6IUC6</accession>